<dbReference type="Pfam" id="PF00557">
    <property type="entry name" value="Peptidase_M24"/>
    <property type="match status" value="1"/>
</dbReference>
<evidence type="ECO:0000256" key="2">
    <source>
        <dbReference type="ARBA" id="ARBA00022723"/>
    </source>
</evidence>
<reference evidence="7" key="1">
    <citation type="journal article" date="2023" name="Int. J. Syst. Evol. Microbiol.">
        <title>Sinisalibacter aestuarii sp. nov., isolated from estuarine sediment of the Arakawa River.</title>
        <authorList>
            <person name="Arafat S.T."/>
            <person name="Hirano S."/>
            <person name="Sato A."/>
            <person name="Takeuchi K."/>
            <person name="Yasuda T."/>
            <person name="Terahara T."/>
            <person name="Hamada M."/>
            <person name="Kobayashi T."/>
        </authorList>
    </citation>
    <scope>NUCLEOTIDE SEQUENCE</scope>
    <source>
        <strain evidence="7">B-399</strain>
    </source>
</reference>
<keyword evidence="7" id="KW-0031">Aminopeptidase</keyword>
<evidence type="ECO:0000256" key="3">
    <source>
        <dbReference type="ARBA" id="ARBA00022801"/>
    </source>
</evidence>
<dbReference type="Pfam" id="PF16188">
    <property type="entry name" value="Peptidase_M24_C"/>
    <property type="match status" value="1"/>
</dbReference>
<dbReference type="PANTHER" id="PTHR43763">
    <property type="entry name" value="XAA-PRO AMINOPEPTIDASE 1"/>
    <property type="match status" value="1"/>
</dbReference>
<sequence>MFQDFETTADPTTGPARLKALRAALAEAGLDGFFVPRADAHQGEYVADADKRLAWLTGFTGSAGFCLALAKVAGVFIDGRYRNQVRAQVDLRAYTPVHWPETQPGPWLKEHLPGGGRIGFDPWLHTRGEIEKIEADLKGSAIALVPAENLVDRLWQDRPAAPQGQVRVQPVEFAGRSHGEKRAELAAALRDSGEKAAVLTLSDSIAWLLNIRGDDIPHIPVVQGFAVLHDDARVDFYTHPARPVGIGEHFGPEVSLYPDAAFEEALVELEGPVRVDKATAPYAVSRILDIAGIEVSWGQDPCIMPKARKNATELAGAREAHLRDAGAVVEFLTWFDATARRGGITEIDLVVELEAQRRATNSLRDISFETIAGTGPNGAIMHYRVTRETNRKLSRGEIVVLDSGGQYDDGTTDITRTLPVGDIGEEERRAFTRVLRGMIAISRARFPKGLAGRDLDALARYPLWLAGQDFNHGTGHGVGSYLSVHEGPQRLSRVSDVPLEPGMILSNEPGYYRDGAFGIRIENLIAVRAEPVPEGGDDEREMYGFETLTFVPIDTRLVVADMLSADERAWLNAYHAEVLAKVAPRISSAAREWLATACAPI</sequence>
<accession>A0ABQ5LU84</accession>
<keyword evidence="3" id="KW-0378">Hydrolase</keyword>
<feature type="domain" description="Peptidase M24" evidence="4">
    <location>
        <begin position="317"/>
        <end position="528"/>
    </location>
</feature>
<feature type="domain" description="Creatinase N-terminal" evidence="5">
    <location>
        <begin position="17"/>
        <end position="154"/>
    </location>
</feature>
<dbReference type="SUPFAM" id="SSF53092">
    <property type="entry name" value="Creatinase/prolidase N-terminal domain"/>
    <property type="match status" value="1"/>
</dbReference>
<dbReference type="InterPro" id="IPR032416">
    <property type="entry name" value="Peptidase_M24_C"/>
</dbReference>
<evidence type="ECO:0000259" key="6">
    <source>
        <dbReference type="Pfam" id="PF16188"/>
    </source>
</evidence>
<dbReference type="PANTHER" id="PTHR43763:SF6">
    <property type="entry name" value="XAA-PRO AMINOPEPTIDASE 1"/>
    <property type="match status" value="1"/>
</dbReference>
<protein>
    <submittedName>
        <fullName evidence="7">Xaa-Pro aminopeptidase</fullName>
    </submittedName>
</protein>
<dbReference type="Gene3D" id="3.40.350.10">
    <property type="entry name" value="Creatinase/prolidase N-terminal domain"/>
    <property type="match status" value="2"/>
</dbReference>
<dbReference type="Proteomes" id="UP001144205">
    <property type="component" value="Unassembled WGS sequence"/>
</dbReference>
<gene>
    <name evidence="7" type="ORF">STA1M1_24040</name>
</gene>
<dbReference type="CDD" id="cd01085">
    <property type="entry name" value="APP"/>
    <property type="match status" value="1"/>
</dbReference>
<keyword evidence="8" id="KW-1185">Reference proteome</keyword>
<evidence type="ECO:0000313" key="7">
    <source>
        <dbReference type="EMBL" id="GKY88535.1"/>
    </source>
</evidence>
<dbReference type="GO" id="GO:0004177">
    <property type="term" value="F:aminopeptidase activity"/>
    <property type="evidence" value="ECO:0007669"/>
    <property type="project" value="UniProtKB-KW"/>
</dbReference>
<keyword evidence="2" id="KW-0479">Metal-binding</keyword>
<name>A0ABQ5LU84_9RHOB</name>
<comment type="similarity">
    <text evidence="1">Belongs to the peptidase M24B family.</text>
</comment>
<dbReference type="EMBL" id="BROH01000007">
    <property type="protein sequence ID" value="GKY88535.1"/>
    <property type="molecule type" value="Genomic_DNA"/>
</dbReference>
<keyword evidence="7" id="KW-0645">Protease</keyword>
<evidence type="ECO:0000259" key="5">
    <source>
        <dbReference type="Pfam" id="PF01321"/>
    </source>
</evidence>
<dbReference type="InterPro" id="IPR000994">
    <property type="entry name" value="Pept_M24"/>
</dbReference>
<dbReference type="InterPro" id="IPR033740">
    <property type="entry name" value="Pept_M24B"/>
</dbReference>
<dbReference type="Gene3D" id="3.90.230.10">
    <property type="entry name" value="Creatinase/methionine aminopeptidase superfamily"/>
    <property type="match status" value="1"/>
</dbReference>
<dbReference type="InterPro" id="IPR000587">
    <property type="entry name" value="Creatinase_N"/>
</dbReference>
<dbReference type="InterPro" id="IPR036005">
    <property type="entry name" value="Creatinase/aminopeptidase-like"/>
</dbReference>
<evidence type="ECO:0000313" key="8">
    <source>
        <dbReference type="Proteomes" id="UP001144205"/>
    </source>
</evidence>
<dbReference type="SUPFAM" id="SSF55920">
    <property type="entry name" value="Creatinase/aminopeptidase"/>
    <property type="match status" value="1"/>
</dbReference>
<dbReference type="InterPro" id="IPR029149">
    <property type="entry name" value="Creatin/AminoP/Spt16_N"/>
</dbReference>
<evidence type="ECO:0000259" key="4">
    <source>
        <dbReference type="Pfam" id="PF00557"/>
    </source>
</evidence>
<proteinExistence type="inferred from homology"/>
<organism evidence="7 8">
    <name type="scientific">Sinisalibacter aestuarii</name>
    <dbReference type="NCBI Taxonomy" id="2949426"/>
    <lineage>
        <taxon>Bacteria</taxon>
        <taxon>Pseudomonadati</taxon>
        <taxon>Pseudomonadota</taxon>
        <taxon>Alphaproteobacteria</taxon>
        <taxon>Rhodobacterales</taxon>
        <taxon>Roseobacteraceae</taxon>
        <taxon>Sinisalibacter</taxon>
    </lineage>
</organism>
<evidence type="ECO:0000256" key="1">
    <source>
        <dbReference type="ARBA" id="ARBA00008766"/>
    </source>
</evidence>
<dbReference type="Pfam" id="PF01321">
    <property type="entry name" value="Creatinase_N"/>
    <property type="match status" value="1"/>
</dbReference>
<dbReference type="RefSeq" id="WP_281842576.1">
    <property type="nucleotide sequence ID" value="NZ_BROH01000007.1"/>
</dbReference>
<comment type="caution">
    <text evidence="7">The sequence shown here is derived from an EMBL/GenBank/DDBJ whole genome shotgun (WGS) entry which is preliminary data.</text>
</comment>
<dbReference type="Pfam" id="PF16189">
    <property type="entry name" value="Creatinase_N_2"/>
    <property type="match status" value="1"/>
</dbReference>
<feature type="domain" description="Peptidase M24 C-terminal" evidence="6">
    <location>
        <begin position="541"/>
        <end position="601"/>
    </location>
</feature>
<dbReference type="InterPro" id="IPR050422">
    <property type="entry name" value="X-Pro_aminopeptidase_P"/>
</dbReference>